<dbReference type="AlphaFoldDB" id="A0AA37TUK4"/>
<evidence type="ECO:0000313" key="1">
    <source>
        <dbReference type="EMBL" id="GLS74658.1"/>
    </source>
</evidence>
<evidence type="ECO:0000313" key="2">
    <source>
        <dbReference type="Proteomes" id="UP001157440"/>
    </source>
</evidence>
<dbReference type="EMBL" id="BSPL01000059">
    <property type="protein sequence ID" value="GLS74658.1"/>
    <property type="molecule type" value="Genomic_DNA"/>
</dbReference>
<dbReference type="Proteomes" id="UP001157440">
    <property type="component" value="Unassembled WGS sequence"/>
</dbReference>
<sequence>MPTTLPTLAQQIRRLSRPDFARLLILLARVRLLDLRLHVVVSLGYGLADAGPLRLMRRWLTLHEAISALLGIPEPPHVAIVRVTLKAPQSPTHQAAPETHGL</sequence>
<proteinExistence type="predicted"/>
<accession>A0AA37TUK4</accession>
<reference evidence="2" key="1">
    <citation type="journal article" date="2019" name="Int. J. Syst. Evol. Microbiol.">
        <title>The Global Catalogue of Microorganisms (GCM) 10K type strain sequencing project: providing services to taxonomists for standard genome sequencing and annotation.</title>
        <authorList>
            <consortium name="The Broad Institute Genomics Platform"/>
            <consortium name="The Broad Institute Genome Sequencing Center for Infectious Disease"/>
            <person name="Wu L."/>
            <person name="Ma J."/>
        </authorList>
    </citation>
    <scope>NUCLEOTIDE SEQUENCE [LARGE SCALE GENOMIC DNA]</scope>
    <source>
        <strain evidence="2">NBRC 103632</strain>
    </source>
</reference>
<gene>
    <name evidence="1" type="ORF">GCM10007890_66760</name>
</gene>
<organism evidence="1 2">
    <name type="scientific">Methylobacterium tardum</name>
    <dbReference type="NCBI Taxonomy" id="374432"/>
    <lineage>
        <taxon>Bacteria</taxon>
        <taxon>Pseudomonadati</taxon>
        <taxon>Pseudomonadota</taxon>
        <taxon>Alphaproteobacteria</taxon>
        <taxon>Hyphomicrobiales</taxon>
        <taxon>Methylobacteriaceae</taxon>
        <taxon>Methylobacterium</taxon>
    </lineage>
</organism>
<name>A0AA37TUK4_9HYPH</name>
<comment type="caution">
    <text evidence="1">The sequence shown here is derived from an EMBL/GenBank/DDBJ whole genome shotgun (WGS) entry which is preliminary data.</text>
</comment>
<dbReference type="RefSeq" id="WP_238200110.1">
    <property type="nucleotide sequence ID" value="NZ_BPQZ01000061.1"/>
</dbReference>
<keyword evidence="2" id="KW-1185">Reference proteome</keyword>
<protein>
    <submittedName>
        <fullName evidence="1">Uncharacterized protein</fullName>
    </submittedName>
</protein>